<evidence type="ECO:0000256" key="2">
    <source>
        <dbReference type="ARBA" id="ARBA00004251"/>
    </source>
</evidence>
<evidence type="ECO:0000313" key="18">
    <source>
        <dbReference type="Proteomes" id="UP001557470"/>
    </source>
</evidence>
<keyword evidence="7 15" id="KW-0812">Transmembrane</keyword>
<comment type="caution">
    <text evidence="17">The sequence shown here is derived from an EMBL/GenBank/DDBJ whole genome shotgun (WGS) entry which is preliminary data.</text>
</comment>
<keyword evidence="9 15" id="KW-1133">Transmembrane helix</keyword>
<evidence type="ECO:0000256" key="13">
    <source>
        <dbReference type="ARBA" id="ARBA00040098"/>
    </source>
</evidence>
<dbReference type="PROSITE" id="PS50026">
    <property type="entry name" value="EGF_3"/>
    <property type="match status" value="1"/>
</dbReference>
<dbReference type="FunFam" id="2.10.25.10:FF:000158">
    <property type="entry name" value="proheparin-binding EGF-like growth factor"/>
    <property type="match status" value="1"/>
</dbReference>
<evidence type="ECO:0000256" key="1">
    <source>
        <dbReference type="ARBA" id="ARBA00004239"/>
    </source>
</evidence>
<evidence type="ECO:0000259" key="16">
    <source>
        <dbReference type="PROSITE" id="PS50026"/>
    </source>
</evidence>
<evidence type="ECO:0000256" key="9">
    <source>
        <dbReference type="ARBA" id="ARBA00022989"/>
    </source>
</evidence>
<gene>
    <name evidence="17" type="ORF">UPYG_G00125790</name>
</gene>
<evidence type="ECO:0000256" key="10">
    <source>
        <dbReference type="ARBA" id="ARBA00023030"/>
    </source>
</evidence>
<dbReference type="InterPro" id="IPR000742">
    <property type="entry name" value="EGF"/>
</dbReference>
<feature type="domain" description="EGF-like" evidence="16">
    <location>
        <begin position="100"/>
        <end position="140"/>
    </location>
</feature>
<dbReference type="PANTHER" id="PTHR10740">
    <property type="entry name" value="TRANSFORMING GROWTH FACTOR ALPHA"/>
    <property type="match status" value="1"/>
</dbReference>
<evidence type="ECO:0000256" key="5">
    <source>
        <dbReference type="ARBA" id="ARBA00022536"/>
    </source>
</evidence>
<dbReference type="PROSITE" id="PS01186">
    <property type="entry name" value="EGF_2"/>
    <property type="match status" value="1"/>
</dbReference>
<dbReference type="Proteomes" id="UP001557470">
    <property type="component" value="Unassembled WGS sequence"/>
</dbReference>
<comment type="caution">
    <text evidence="14">Lacks conserved residue(s) required for the propagation of feature annotation.</text>
</comment>
<evidence type="ECO:0000256" key="7">
    <source>
        <dbReference type="ARBA" id="ARBA00022692"/>
    </source>
</evidence>
<dbReference type="Gene3D" id="2.10.25.10">
    <property type="entry name" value="Laminin"/>
    <property type="match status" value="1"/>
</dbReference>
<evidence type="ECO:0000256" key="4">
    <source>
        <dbReference type="ARBA" id="ARBA00022525"/>
    </source>
</evidence>
<reference evidence="17 18" key="1">
    <citation type="submission" date="2024-06" db="EMBL/GenBank/DDBJ databases">
        <authorList>
            <person name="Pan Q."/>
            <person name="Wen M."/>
            <person name="Jouanno E."/>
            <person name="Zahm M."/>
            <person name="Klopp C."/>
            <person name="Cabau C."/>
            <person name="Louis A."/>
            <person name="Berthelot C."/>
            <person name="Parey E."/>
            <person name="Roest Crollius H."/>
            <person name="Montfort J."/>
            <person name="Robinson-Rechavi M."/>
            <person name="Bouchez O."/>
            <person name="Lampietro C."/>
            <person name="Lopez Roques C."/>
            <person name="Donnadieu C."/>
            <person name="Postlethwait J."/>
            <person name="Bobe J."/>
            <person name="Verreycken H."/>
            <person name="Guiguen Y."/>
        </authorList>
    </citation>
    <scope>NUCLEOTIDE SEQUENCE [LARGE SCALE GENOMIC DNA]</scope>
    <source>
        <strain evidence="17">Up_M1</strain>
        <tissue evidence="17">Testis</tissue>
    </source>
</reference>
<keyword evidence="11 15" id="KW-0472">Membrane</keyword>
<feature type="transmembrane region" description="Helical" evidence="15">
    <location>
        <begin position="6"/>
        <end position="22"/>
    </location>
</feature>
<evidence type="ECO:0000313" key="17">
    <source>
        <dbReference type="EMBL" id="KAL0994684.1"/>
    </source>
</evidence>
<evidence type="ECO:0000256" key="6">
    <source>
        <dbReference type="ARBA" id="ARBA00022674"/>
    </source>
</evidence>
<dbReference type="EMBL" id="JAGEUA010000003">
    <property type="protein sequence ID" value="KAL0994684.1"/>
    <property type="molecule type" value="Genomic_DNA"/>
</dbReference>
<dbReference type="GO" id="GO:0005576">
    <property type="term" value="C:extracellular region"/>
    <property type="evidence" value="ECO:0007669"/>
    <property type="project" value="UniProtKB-SubCell"/>
</dbReference>
<evidence type="ECO:0000256" key="12">
    <source>
        <dbReference type="ARBA" id="ARBA00023157"/>
    </source>
</evidence>
<dbReference type="GO" id="GO:0008083">
    <property type="term" value="F:growth factor activity"/>
    <property type="evidence" value="ECO:0007669"/>
    <property type="project" value="UniProtKB-KW"/>
</dbReference>
<keyword evidence="5 14" id="KW-0245">EGF-like domain</keyword>
<protein>
    <recommendedName>
        <fullName evidence="13">Proheparin-binding EGF-like growth factor</fullName>
    </recommendedName>
</protein>
<keyword evidence="8" id="KW-0732">Signal</keyword>
<comment type="subcellular location">
    <subcellularLocation>
        <location evidence="2">Cell membrane</location>
        <topology evidence="2">Single-pass type I membrane protein</topology>
    </subcellularLocation>
    <subcellularLocation>
        <location evidence="1">Secreted</location>
        <location evidence="1">Extracellular space</location>
    </subcellularLocation>
</comment>
<dbReference type="AlphaFoldDB" id="A0ABD0X9A2"/>
<keyword evidence="10" id="KW-0339">Growth factor</keyword>
<dbReference type="GO" id="GO:0008201">
    <property type="term" value="F:heparin binding"/>
    <property type="evidence" value="ECO:0007669"/>
    <property type="project" value="UniProtKB-KW"/>
</dbReference>
<evidence type="ECO:0000256" key="11">
    <source>
        <dbReference type="ARBA" id="ARBA00023136"/>
    </source>
</evidence>
<name>A0ABD0X9A2_UMBPY</name>
<dbReference type="PROSITE" id="PS00022">
    <property type="entry name" value="EGF_1"/>
    <property type="match status" value="1"/>
</dbReference>
<proteinExistence type="predicted"/>
<evidence type="ECO:0000256" key="15">
    <source>
        <dbReference type="SAM" id="Phobius"/>
    </source>
</evidence>
<keyword evidence="3" id="KW-1003">Cell membrane</keyword>
<sequence>MNSGNFIFALFLMYGFGCYRLFRGTSASTIDRDDDGEKEITDYKFDYDNEEYNYEHGDDEYLSGDYEIELPRVAFSTKSKDMLMTQPGDRKKMRKGMGKKRNPCLKKYKDFCIHGVCRYLRELREPSCVCRLGYYGERCHLFSLPPPGIVSKVNRVLTMRIRSSLRQVHILENLVTEKK</sequence>
<keyword evidence="4" id="KW-0964">Secreted</keyword>
<dbReference type="PANTHER" id="PTHR10740:SF4">
    <property type="entry name" value="PROHEPARIN-BINDING EGF-LIKE GROWTH FACTOR"/>
    <property type="match status" value="1"/>
</dbReference>
<evidence type="ECO:0000256" key="3">
    <source>
        <dbReference type="ARBA" id="ARBA00022475"/>
    </source>
</evidence>
<dbReference type="GO" id="GO:0005886">
    <property type="term" value="C:plasma membrane"/>
    <property type="evidence" value="ECO:0007669"/>
    <property type="project" value="UniProtKB-SubCell"/>
</dbReference>
<keyword evidence="12 14" id="KW-1015">Disulfide bond</keyword>
<keyword evidence="6" id="KW-0358">Heparin-binding</keyword>
<organism evidence="17 18">
    <name type="scientific">Umbra pygmaea</name>
    <name type="common">Eastern mudminnow</name>
    <dbReference type="NCBI Taxonomy" id="75934"/>
    <lineage>
        <taxon>Eukaryota</taxon>
        <taxon>Metazoa</taxon>
        <taxon>Chordata</taxon>
        <taxon>Craniata</taxon>
        <taxon>Vertebrata</taxon>
        <taxon>Euteleostomi</taxon>
        <taxon>Actinopterygii</taxon>
        <taxon>Neopterygii</taxon>
        <taxon>Teleostei</taxon>
        <taxon>Protacanthopterygii</taxon>
        <taxon>Esociformes</taxon>
        <taxon>Umbridae</taxon>
        <taxon>Umbra</taxon>
    </lineage>
</organism>
<feature type="disulfide bond" evidence="14">
    <location>
        <begin position="130"/>
        <end position="139"/>
    </location>
</feature>
<evidence type="ECO:0000256" key="8">
    <source>
        <dbReference type="ARBA" id="ARBA00022729"/>
    </source>
</evidence>
<dbReference type="SUPFAM" id="SSF57196">
    <property type="entry name" value="EGF/Laminin"/>
    <property type="match status" value="1"/>
</dbReference>
<accession>A0ABD0X9A2</accession>
<evidence type="ECO:0000256" key="14">
    <source>
        <dbReference type="PROSITE-ProRule" id="PRU00076"/>
    </source>
</evidence>
<keyword evidence="18" id="KW-1185">Reference proteome</keyword>